<proteinExistence type="predicted"/>
<gene>
    <name evidence="1" type="ORF">PROPJV5_1449</name>
</gene>
<dbReference type="RefSeq" id="WP_119715637.1">
    <property type="nucleotide sequence ID" value="NZ_OMOH01000005.1"/>
</dbReference>
<reference evidence="2" key="1">
    <citation type="submission" date="2018-02" db="EMBL/GenBank/DDBJ databases">
        <authorList>
            <person name="Hornung B."/>
        </authorList>
    </citation>
    <scope>NUCLEOTIDE SEQUENCE [LARGE SCALE GENOMIC DNA]</scope>
</reference>
<evidence type="ECO:0000313" key="2">
    <source>
        <dbReference type="Proteomes" id="UP000265962"/>
    </source>
</evidence>
<sequence>MNAEPQLVTATAYALGGESAADIDTGGVGSPAALVARLSETGWTAARLRAFRDTCRAEARRWPLTVPAEIRAGAGFAQLHAWVRQCESLLDLDAVDAGVRDHTRPFDREDLRLMNERPPHHGDVG</sequence>
<evidence type="ECO:0000313" key="1">
    <source>
        <dbReference type="EMBL" id="SPF68470.1"/>
    </source>
</evidence>
<name>A0A375I353_9ACTN</name>
<dbReference type="OrthoDB" id="3733423at2"/>
<dbReference type="Proteomes" id="UP000265962">
    <property type="component" value="Unassembled WGS sequence"/>
</dbReference>
<dbReference type="EMBL" id="OMOH01000005">
    <property type="protein sequence ID" value="SPF68470.1"/>
    <property type="molecule type" value="Genomic_DNA"/>
</dbReference>
<protein>
    <submittedName>
        <fullName evidence="1">Uncharacterized protein</fullName>
    </submittedName>
</protein>
<dbReference type="AlphaFoldDB" id="A0A375I353"/>
<accession>A0A375I353</accession>
<organism evidence="1 2">
    <name type="scientific">Propionibacterium ruminifibrarum</name>
    <dbReference type="NCBI Taxonomy" id="1962131"/>
    <lineage>
        <taxon>Bacteria</taxon>
        <taxon>Bacillati</taxon>
        <taxon>Actinomycetota</taxon>
        <taxon>Actinomycetes</taxon>
        <taxon>Propionibacteriales</taxon>
        <taxon>Propionibacteriaceae</taxon>
        <taxon>Propionibacterium</taxon>
    </lineage>
</organism>
<keyword evidence="2" id="KW-1185">Reference proteome</keyword>